<dbReference type="InterPro" id="IPR020846">
    <property type="entry name" value="MFS_dom"/>
</dbReference>
<dbReference type="SUPFAM" id="SSF103473">
    <property type="entry name" value="MFS general substrate transporter"/>
    <property type="match status" value="1"/>
</dbReference>
<evidence type="ECO:0000256" key="4">
    <source>
        <dbReference type="ARBA" id="ARBA00023136"/>
    </source>
</evidence>
<evidence type="ECO:0000256" key="1">
    <source>
        <dbReference type="ARBA" id="ARBA00004141"/>
    </source>
</evidence>
<feature type="transmembrane region" description="Helical" evidence="5">
    <location>
        <begin position="6"/>
        <end position="26"/>
    </location>
</feature>
<feature type="transmembrane region" description="Helical" evidence="5">
    <location>
        <begin position="107"/>
        <end position="124"/>
    </location>
</feature>
<feature type="transmembrane region" description="Helical" evidence="5">
    <location>
        <begin position="306"/>
        <end position="327"/>
    </location>
</feature>
<feature type="transmembrane region" description="Helical" evidence="5">
    <location>
        <begin position="270"/>
        <end position="294"/>
    </location>
</feature>
<evidence type="ECO:0000256" key="5">
    <source>
        <dbReference type="SAM" id="Phobius"/>
    </source>
</evidence>
<protein>
    <recommendedName>
        <fullName evidence="6">Major facilitator superfamily (MFS) profile domain-containing protein</fullName>
    </recommendedName>
</protein>
<feature type="transmembrane region" description="Helical" evidence="5">
    <location>
        <begin position="136"/>
        <end position="154"/>
    </location>
</feature>
<dbReference type="EMBL" id="JBAHYK010000138">
    <property type="protein sequence ID" value="KAL0577780.1"/>
    <property type="molecule type" value="Genomic_DNA"/>
</dbReference>
<feature type="transmembrane region" description="Helical" evidence="5">
    <location>
        <begin position="210"/>
        <end position="231"/>
    </location>
</feature>
<reference evidence="7 8" key="1">
    <citation type="submission" date="2024-02" db="EMBL/GenBank/DDBJ databases">
        <title>A draft genome for the cacao thread blight pathogen Marasmius crinis-equi.</title>
        <authorList>
            <person name="Cohen S.P."/>
            <person name="Baruah I.K."/>
            <person name="Amoako-Attah I."/>
            <person name="Bukari Y."/>
            <person name="Meinhardt L.W."/>
            <person name="Bailey B.A."/>
        </authorList>
    </citation>
    <scope>NUCLEOTIDE SEQUENCE [LARGE SCALE GENOMIC DNA]</scope>
    <source>
        <strain evidence="7 8">GH-76</strain>
    </source>
</reference>
<feature type="transmembrane region" description="Helical" evidence="5">
    <location>
        <begin position="175"/>
        <end position="198"/>
    </location>
</feature>
<dbReference type="Gene3D" id="1.20.1720.10">
    <property type="entry name" value="Multidrug resistance protein D"/>
    <property type="match status" value="1"/>
</dbReference>
<dbReference type="PROSITE" id="PS50850">
    <property type="entry name" value="MFS"/>
    <property type="match status" value="1"/>
</dbReference>
<evidence type="ECO:0000256" key="2">
    <source>
        <dbReference type="ARBA" id="ARBA00022692"/>
    </source>
</evidence>
<dbReference type="PANTHER" id="PTHR23501">
    <property type="entry name" value="MAJOR FACILITATOR SUPERFAMILY"/>
    <property type="match status" value="1"/>
</dbReference>
<dbReference type="PANTHER" id="PTHR23501:SF84">
    <property type="entry name" value="VACUOLAR MEMBRANE AMINO ACID UPTAKE TRANSPORTER FNX2"/>
    <property type="match status" value="1"/>
</dbReference>
<gene>
    <name evidence="7" type="ORF">V5O48_004208</name>
</gene>
<keyword evidence="3 5" id="KW-1133">Transmembrane helix</keyword>
<evidence type="ECO:0000256" key="3">
    <source>
        <dbReference type="ARBA" id="ARBA00022989"/>
    </source>
</evidence>
<proteinExistence type="predicted"/>
<organism evidence="7 8">
    <name type="scientific">Marasmius crinis-equi</name>
    <dbReference type="NCBI Taxonomy" id="585013"/>
    <lineage>
        <taxon>Eukaryota</taxon>
        <taxon>Fungi</taxon>
        <taxon>Dikarya</taxon>
        <taxon>Basidiomycota</taxon>
        <taxon>Agaricomycotina</taxon>
        <taxon>Agaricomycetes</taxon>
        <taxon>Agaricomycetidae</taxon>
        <taxon>Agaricales</taxon>
        <taxon>Marasmiineae</taxon>
        <taxon>Marasmiaceae</taxon>
        <taxon>Marasmius</taxon>
    </lineage>
</organism>
<accession>A0ABR3FQR6</accession>
<evidence type="ECO:0000313" key="7">
    <source>
        <dbReference type="EMBL" id="KAL0577780.1"/>
    </source>
</evidence>
<feature type="transmembrane region" description="Helical" evidence="5">
    <location>
        <begin position="238"/>
        <end position="258"/>
    </location>
</feature>
<comment type="subcellular location">
    <subcellularLocation>
        <location evidence="1">Membrane</location>
        <topology evidence="1">Multi-pass membrane protein</topology>
    </subcellularLocation>
</comment>
<dbReference type="Proteomes" id="UP001465976">
    <property type="component" value="Unassembled WGS sequence"/>
</dbReference>
<feature type="domain" description="Major facilitator superfamily (MFS) profile" evidence="6">
    <location>
        <begin position="1"/>
        <end position="403"/>
    </location>
</feature>
<name>A0ABR3FQR6_9AGAR</name>
<keyword evidence="8" id="KW-1185">Reference proteome</keyword>
<feature type="transmembrane region" description="Helical" evidence="5">
    <location>
        <begin position="379"/>
        <end position="398"/>
    </location>
</feature>
<dbReference type="InterPro" id="IPR011701">
    <property type="entry name" value="MFS"/>
</dbReference>
<feature type="transmembrane region" description="Helical" evidence="5">
    <location>
        <begin position="66"/>
        <end position="87"/>
    </location>
</feature>
<evidence type="ECO:0000313" key="8">
    <source>
        <dbReference type="Proteomes" id="UP001465976"/>
    </source>
</evidence>
<dbReference type="Pfam" id="PF07690">
    <property type="entry name" value="MFS_1"/>
    <property type="match status" value="1"/>
</dbReference>
<keyword evidence="4 5" id="KW-0472">Membrane</keyword>
<sequence length="406" mass="43406">MDQLILARAFAGIGGGGIPTLGTIIVSDVVPLRSRGTWQAFMNIIFSTGSMTGAPLGGLLADTIGWRWAFLIQVPIVIVAFISVSVALRLPEKETSDFKSKIKRVDFSGAVALIIFVFFFLYGIERGGNISWNDHYTIGSLVISGVSFAVFAFIEMEWAKEPFAPKRIIANPSLIASYLLNFFGIAGQMSITFQVSLYCQAVRAFSASQAGLAILPIILGGVLGSIVGGLVIQTTGKYYFITALGSLLQVLGFLAITLDSGVVVASMLGISAGLFVSGFGNGIGITTSLVALISNAGKEDQAISTAVSYLFRSLGAVVGISVGATILQDTLRNILRHRLTGHDVNEVVRKVRESLKYLDQLDSDTRTIVKASYESSIHITMWYSLGLAICAFGCSLFIKEKALSRT</sequence>
<keyword evidence="2 5" id="KW-0812">Transmembrane</keyword>
<comment type="caution">
    <text evidence="7">The sequence shown here is derived from an EMBL/GenBank/DDBJ whole genome shotgun (WGS) entry which is preliminary data.</text>
</comment>
<dbReference type="InterPro" id="IPR036259">
    <property type="entry name" value="MFS_trans_sf"/>
</dbReference>
<evidence type="ECO:0000259" key="6">
    <source>
        <dbReference type="PROSITE" id="PS50850"/>
    </source>
</evidence>
<feature type="transmembrane region" description="Helical" evidence="5">
    <location>
        <begin position="38"/>
        <end position="60"/>
    </location>
</feature>
<dbReference type="Gene3D" id="1.20.1250.20">
    <property type="entry name" value="MFS general substrate transporter like domains"/>
    <property type="match status" value="1"/>
</dbReference>